<dbReference type="SUPFAM" id="SSF52172">
    <property type="entry name" value="CheY-like"/>
    <property type="match status" value="1"/>
</dbReference>
<dbReference type="InterPro" id="IPR036388">
    <property type="entry name" value="WH-like_DNA-bd_sf"/>
</dbReference>
<sequence length="261" mass="28685">MRVYARNLYEHVPFLRRYARALTGATERGDDLVTRGVEVAVMAPQRFGLPDGTRVPLYALLNLLFDEDNDGEGRPVASPHPIERALATLPEGERRVYLLVALEGLALAEAAAVMHVTPAEANQRLTHARDTVRAALTQRVLVVEDNPILAMEIESLVADMGHVVCGTAANEREAMEIMESARPTLALLDIKLADGDSGVEIARQIRRNRSLRTIFVTGFDDVLEEQDARHLGQVVRKPFTKDAISAAITRAVFMPTPVAFA</sequence>
<evidence type="ECO:0000259" key="3">
    <source>
        <dbReference type="PROSITE" id="PS50110"/>
    </source>
</evidence>
<dbReference type="Gene3D" id="3.40.50.2300">
    <property type="match status" value="1"/>
</dbReference>
<dbReference type="InterPro" id="IPR011006">
    <property type="entry name" value="CheY-like_superfamily"/>
</dbReference>
<dbReference type="SMART" id="SM00448">
    <property type="entry name" value="REC"/>
    <property type="match status" value="1"/>
</dbReference>
<dbReference type="PANTHER" id="PTHR44591">
    <property type="entry name" value="STRESS RESPONSE REGULATOR PROTEIN 1"/>
    <property type="match status" value="1"/>
</dbReference>
<dbReference type="Pfam" id="PF00072">
    <property type="entry name" value="Response_reg"/>
    <property type="match status" value="1"/>
</dbReference>
<dbReference type="RefSeq" id="WP_180281239.1">
    <property type="nucleotide sequence ID" value="NZ_JABFDB010000002.1"/>
</dbReference>
<dbReference type="Pfam" id="PF08281">
    <property type="entry name" value="Sigma70_r4_2"/>
    <property type="match status" value="1"/>
</dbReference>
<accession>A0ABX2T5B1</accession>
<dbReference type="SUPFAM" id="SSF88659">
    <property type="entry name" value="Sigma3 and sigma4 domains of RNA polymerase sigma factors"/>
    <property type="match status" value="1"/>
</dbReference>
<evidence type="ECO:0000313" key="5">
    <source>
        <dbReference type="Proteomes" id="UP000584642"/>
    </source>
</evidence>
<feature type="domain" description="Response regulatory" evidence="3">
    <location>
        <begin position="139"/>
        <end position="252"/>
    </location>
</feature>
<dbReference type="InterPro" id="IPR001789">
    <property type="entry name" value="Sig_transdc_resp-reg_receiver"/>
</dbReference>
<reference evidence="4 5" key="1">
    <citation type="submission" date="2020-05" db="EMBL/GenBank/DDBJ databases">
        <title>Azospirillum oleiclasticum sp. nov, a nitrogen-fixing and heavy crude oil-emulsifying bacterium isolated from the crude oil of Yumen Oilfield.</title>
        <authorList>
            <person name="Wu D."/>
            <person name="Cai M."/>
            <person name="Zhang X."/>
        </authorList>
    </citation>
    <scope>NUCLEOTIDE SEQUENCE [LARGE SCALE GENOMIC DNA]</scope>
    <source>
        <strain evidence="4 5">ROY-1-1-2</strain>
    </source>
</reference>
<evidence type="ECO:0000256" key="1">
    <source>
        <dbReference type="ARBA" id="ARBA00022553"/>
    </source>
</evidence>
<dbReference type="InterPro" id="IPR050595">
    <property type="entry name" value="Bact_response_regulator"/>
</dbReference>
<feature type="modified residue" description="4-aspartylphosphate" evidence="2">
    <location>
        <position position="189"/>
    </location>
</feature>
<name>A0ABX2T5B1_9PROT</name>
<protein>
    <submittedName>
        <fullName evidence="4">Response regulator</fullName>
    </submittedName>
</protein>
<dbReference type="InterPro" id="IPR053866">
    <property type="entry name" value="PhyR_sigma2"/>
</dbReference>
<dbReference type="InterPro" id="IPR013324">
    <property type="entry name" value="RNA_pol_sigma_r3/r4-like"/>
</dbReference>
<dbReference type="Gene3D" id="1.10.1740.10">
    <property type="match status" value="1"/>
</dbReference>
<dbReference type="Proteomes" id="UP000584642">
    <property type="component" value="Unassembled WGS sequence"/>
</dbReference>
<evidence type="ECO:0000313" key="4">
    <source>
        <dbReference type="EMBL" id="NYZ19500.1"/>
    </source>
</evidence>
<dbReference type="PANTHER" id="PTHR44591:SF3">
    <property type="entry name" value="RESPONSE REGULATORY DOMAIN-CONTAINING PROTEIN"/>
    <property type="match status" value="1"/>
</dbReference>
<organism evidence="4 5">
    <name type="scientific">Azospirillum oleiclasticum</name>
    <dbReference type="NCBI Taxonomy" id="2735135"/>
    <lineage>
        <taxon>Bacteria</taxon>
        <taxon>Pseudomonadati</taxon>
        <taxon>Pseudomonadota</taxon>
        <taxon>Alphaproteobacteria</taxon>
        <taxon>Rhodospirillales</taxon>
        <taxon>Azospirillaceae</taxon>
        <taxon>Azospirillum</taxon>
    </lineage>
</organism>
<evidence type="ECO:0000256" key="2">
    <source>
        <dbReference type="PROSITE-ProRule" id="PRU00169"/>
    </source>
</evidence>
<dbReference type="Pfam" id="PF22029">
    <property type="entry name" value="PhyR_sigma2"/>
    <property type="match status" value="1"/>
</dbReference>
<dbReference type="EMBL" id="JABFDB010000002">
    <property type="protein sequence ID" value="NYZ19500.1"/>
    <property type="molecule type" value="Genomic_DNA"/>
</dbReference>
<comment type="caution">
    <text evidence="4">The sequence shown here is derived from an EMBL/GenBank/DDBJ whole genome shotgun (WGS) entry which is preliminary data.</text>
</comment>
<dbReference type="InterPro" id="IPR013249">
    <property type="entry name" value="RNA_pol_sigma70_r4_t2"/>
</dbReference>
<dbReference type="Gene3D" id="1.10.10.10">
    <property type="entry name" value="Winged helix-like DNA-binding domain superfamily/Winged helix DNA-binding domain"/>
    <property type="match status" value="1"/>
</dbReference>
<keyword evidence="1 2" id="KW-0597">Phosphoprotein</keyword>
<dbReference type="NCBIfam" id="NF006623">
    <property type="entry name" value="PRK09191.1"/>
    <property type="match status" value="1"/>
</dbReference>
<keyword evidence="5" id="KW-1185">Reference proteome</keyword>
<proteinExistence type="predicted"/>
<dbReference type="PROSITE" id="PS50110">
    <property type="entry name" value="RESPONSE_REGULATORY"/>
    <property type="match status" value="1"/>
</dbReference>
<gene>
    <name evidence="4" type="ORF">HND93_07240</name>
</gene>